<keyword evidence="4" id="KW-0813">Transport</keyword>
<feature type="transmembrane region" description="Helical" evidence="7">
    <location>
        <begin position="139"/>
        <end position="157"/>
    </location>
</feature>
<evidence type="ECO:0000256" key="2">
    <source>
        <dbReference type="ARBA" id="ARBA00022475"/>
    </source>
</evidence>
<evidence type="ECO:0000256" key="1">
    <source>
        <dbReference type="ARBA" id="ARBA00004651"/>
    </source>
</evidence>
<dbReference type="InterPro" id="IPR001123">
    <property type="entry name" value="LeuE-type"/>
</dbReference>
<evidence type="ECO:0000256" key="3">
    <source>
        <dbReference type="ARBA" id="ARBA00022692"/>
    </source>
</evidence>
<feature type="transmembrane region" description="Helical" evidence="7">
    <location>
        <begin position="40"/>
        <end position="61"/>
    </location>
</feature>
<keyword evidence="4" id="KW-0029">Amino-acid transport</keyword>
<evidence type="ECO:0000256" key="4">
    <source>
        <dbReference type="ARBA" id="ARBA00022970"/>
    </source>
</evidence>
<keyword evidence="2" id="KW-1003">Cell membrane</keyword>
<organism evidence="8 9">
    <name type="scientific">Xenorhabdus poinarii G6</name>
    <dbReference type="NCBI Taxonomy" id="1354304"/>
    <lineage>
        <taxon>Bacteria</taxon>
        <taxon>Pseudomonadati</taxon>
        <taxon>Pseudomonadota</taxon>
        <taxon>Gammaproteobacteria</taxon>
        <taxon>Enterobacterales</taxon>
        <taxon>Morganellaceae</taxon>
        <taxon>Xenorhabdus</taxon>
    </lineage>
</organism>
<dbReference type="HOGENOM" id="CLU_079569_1_0_6"/>
<dbReference type="Pfam" id="PF01810">
    <property type="entry name" value="LysE"/>
    <property type="match status" value="1"/>
</dbReference>
<keyword evidence="3 7" id="KW-0812">Transmembrane</keyword>
<feature type="transmembrane region" description="Helical" evidence="7">
    <location>
        <begin position="6"/>
        <end position="28"/>
    </location>
</feature>
<evidence type="ECO:0000256" key="6">
    <source>
        <dbReference type="ARBA" id="ARBA00023136"/>
    </source>
</evidence>
<feature type="transmembrane region" description="Helical" evidence="7">
    <location>
        <begin position="177"/>
        <end position="194"/>
    </location>
</feature>
<sequence>MDIKFIISALLVNLPLALSPGPTNILCLSLSSSQGFKKTLNFIAGLQVLPFIYSLIVAIGAEEILSKFNNISMVAKVIGSLYMLYLAISMIRSDGSIERRKEVKGGFFHGIMAQALNPKNITIIITVYSLFSKEAENHLYGIVLAVIITLCNLLSHLTWSFTSQMILRNKNNFFNNHQDKIFGVLLLLAIILLWV</sequence>
<comment type="subcellular location">
    <subcellularLocation>
        <location evidence="1">Cell membrane</location>
        <topology evidence="1">Multi-pass membrane protein</topology>
    </subcellularLocation>
</comment>
<feature type="transmembrane region" description="Helical" evidence="7">
    <location>
        <begin position="73"/>
        <end position="91"/>
    </location>
</feature>
<dbReference type="OrthoDB" id="9812084at2"/>
<dbReference type="GO" id="GO:0005886">
    <property type="term" value="C:plasma membrane"/>
    <property type="evidence" value="ECO:0007669"/>
    <property type="project" value="UniProtKB-SubCell"/>
</dbReference>
<dbReference type="PANTHER" id="PTHR30086">
    <property type="entry name" value="ARGININE EXPORTER PROTEIN ARGO"/>
    <property type="match status" value="1"/>
</dbReference>
<dbReference type="AlphaFoldDB" id="A0A068R5N1"/>
<dbReference type="KEGG" id="xpo:XPG1_1775"/>
<keyword evidence="5 7" id="KW-1133">Transmembrane helix</keyword>
<dbReference type="GO" id="GO:0033228">
    <property type="term" value="P:cysteine export across plasma membrane"/>
    <property type="evidence" value="ECO:0007669"/>
    <property type="project" value="TreeGrafter"/>
</dbReference>
<gene>
    <name evidence="8" type="ORF">XPG1_1775</name>
</gene>
<dbReference type="Proteomes" id="UP000032735">
    <property type="component" value="Chromosome"/>
</dbReference>
<evidence type="ECO:0000313" key="8">
    <source>
        <dbReference type="EMBL" id="CDG21430.1"/>
    </source>
</evidence>
<dbReference type="STRING" id="1354304.XPG1_1775"/>
<evidence type="ECO:0000256" key="7">
    <source>
        <dbReference type="SAM" id="Phobius"/>
    </source>
</evidence>
<dbReference type="RefSeq" id="WP_045958630.1">
    <property type="nucleotide sequence ID" value="NZ_FO704551.1"/>
</dbReference>
<dbReference type="PANTHER" id="PTHR30086:SF20">
    <property type="entry name" value="ARGININE EXPORTER PROTEIN ARGO-RELATED"/>
    <property type="match status" value="1"/>
</dbReference>
<protein>
    <submittedName>
        <fullName evidence="8">Uncharacterized protein</fullName>
    </submittedName>
</protein>
<keyword evidence="9" id="KW-1185">Reference proteome</keyword>
<reference evidence="8 9" key="1">
    <citation type="submission" date="2013-07" db="EMBL/GenBank/DDBJ databases">
        <authorList>
            <person name="Genoscope - CEA"/>
        </authorList>
    </citation>
    <scope>NUCLEOTIDE SEQUENCE [LARGE SCALE GENOMIC DNA]</scope>
    <source>
        <strain evidence="8 9">G6</strain>
    </source>
</reference>
<proteinExistence type="predicted"/>
<dbReference type="EMBL" id="FO704551">
    <property type="protein sequence ID" value="CDG21430.1"/>
    <property type="molecule type" value="Genomic_DNA"/>
</dbReference>
<dbReference type="GO" id="GO:0015171">
    <property type="term" value="F:amino acid transmembrane transporter activity"/>
    <property type="evidence" value="ECO:0007669"/>
    <property type="project" value="TreeGrafter"/>
</dbReference>
<name>A0A068R5N1_9GAMM</name>
<evidence type="ECO:0000313" key="9">
    <source>
        <dbReference type="Proteomes" id="UP000032735"/>
    </source>
</evidence>
<evidence type="ECO:0000256" key="5">
    <source>
        <dbReference type="ARBA" id="ARBA00022989"/>
    </source>
</evidence>
<keyword evidence="6 7" id="KW-0472">Membrane</keyword>
<accession>A0A068R5N1</accession>